<gene>
    <name evidence="1" type="ORF">ACFQFQ_28940</name>
    <name evidence="2" type="ORF">ACFQFQ_32640</name>
    <name evidence="3" type="ORF">ACFQFQ_33360</name>
    <name evidence="4" type="ORF">ACFQFQ_33630</name>
</gene>
<sequence>MPVQSDFVAALKTLTWVMRMIETLGPDDPAPLFSAVLMNADKRAIDFVTAGDDFERDAARRRVHRQDLEVFEVISTLPLLPTPVPHLTAIQRMPLTGPLGYVRDIYEQDLRHRLQAGHLSSALTLCGDVLCDIEAMVDSANG</sequence>
<dbReference type="Proteomes" id="UP001596353">
    <property type="component" value="Unassembled WGS sequence"/>
</dbReference>
<dbReference type="EMBL" id="JBHSWG010000011">
    <property type="protein sequence ID" value="MFC6763452.1"/>
    <property type="molecule type" value="Genomic_DNA"/>
</dbReference>
<comment type="caution">
    <text evidence="1">The sequence shown here is derived from an EMBL/GenBank/DDBJ whole genome shotgun (WGS) entry which is preliminary data.</text>
</comment>
<reference evidence="1" key="3">
    <citation type="submission" date="2024-09" db="EMBL/GenBank/DDBJ databases">
        <authorList>
            <person name="Sun Q."/>
            <person name="Mori K."/>
        </authorList>
    </citation>
    <scope>NUCLEOTIDE SEQUENCE</scope>
    <source>
        <strain evidence="1">NBRC 109054</strain>
    </source>
</reference>
<reference evidence="1" key="1">
    <citation type="journal article" date="2014" name="Int. J. Syst. Evol. Microbiol.">
        <title>Complete genome of a new Firmicutes species belonging to the dominant human colonic microbiota ('Ruminococcus bicirculans') reveals two chromosomes and a selective capacity to utilize plant glucans.</title>
        <authorList>
            <consortium name="NISC Comparative Sequencing Program"/>
            <person name="Wegmann U."/>
            <person name="Louis P."/>
            <person name="Goesmann A."/>
            <person name="Henrissat B."/>
            <person name="Duncan S.H."/>
            <person name="Flint H.J."/>
        </authorList>
    </citation>
    <scope>NUCLEOTIDE SEQUENCE</scope>
    <source>
        <strain evidence="1">NBRC 109054</strain>
    </source>
</reference>
<evidence type="ECO:0000313" key="2">
    <source>
        <dbReference type="EMBL" id="MFC6763281.1"/>
    </source>
</evidence>
<name>A0ABW2BBA6_9RHOB</name>
<evidence type="ECO:0000313" key="4">
    <source>
        <dbReference type="EMBL" id="MFC6763452.1"/>
    </source>
</evidence>
<evidence type="ECO:0000313" key="5">
    <source>
        <dbReference type="Proteomes" id="UP001596353"/>
    </source>
</evidence>
<proteinExistence type="predicted"/>
<protein>
    <submittedName>
        <fullName evidence="1">Uncharacterized protein</fullName>
    </submittedName>
</protein>
<reference evidence="5" key="2">
    <citation type="journal article" date="2019" name="Int. J. Syst. Evol. Microbiol.">
        <title>The Global Catalogue of Microorganisms (GCM) 10K type strain sequencing project: providing services to taxonomists for standard genome sequencing and annotation.</title>
        <authorList>
            <consortium name="The Broad Institute Genomics Platform"/>
            <consortium name="The Broad Institute Genome Sequencing Center for Infectious Disease"/>
            <person name="Wu L."/>
            <person name="Ma J."/>
        </authorList>
    </citation>
    <scope>NUCLEOTIDE SEQUENCE [LARGE SCALE GENOMIC DNA]</scope>
    <source>
        <strain evidence="5">CCUG 66188</strain>
    </source>
</reference>
<keyword evidence="5" id="KW-1185">Reference proteome</keyword>
<accession>A0ABW2BBA6</accession>
<evidence type="ECO:0000313" key="1">
    <source>
        <dbReference type="EMBL" id="MFC6762688.1"/>
    </source>
</evidence>
<dbReference type="EMBL" id="JBHSWG010000010">
    <property type="protein sequence ID" value="MFC6763402.1"/>
    <property type="molecule type" value="Genomic_DNA"/>
</dbReference>
<dbReference type="EMBL" id="JBHSWG010000005">
    <property type="protein sequence ID" value="MFC6762688.1"/>
    <property type="molecule type" value="Genomic_DNA"/>
</dbReference>
<evidence type="ECO:0000313" key="3">
    <source>
        <dbReference type="EMBL" id="MFC6763402.1"/>
    </source>
</evidence>
<organism evidence="1 5">
    <name type="scientific">Sulfitobacter porphyrae</name>
    <dbReference type="NCBI Taxonomy" id="1246864"/>
    <lineage>
        <taxon>Bacteria</taxon>
        <taxon>Pseudomonadati</taxon>
        <taxon>Pseudomonadota</taxon>
        <taxon>Alphaproteobacteria</taxon>
        <taxon>Rhodobacterales</taxon>
        <taxon>Roseobacteraceae</taxon>
        <taxon>Sulfitobacter</taxon>
    </lineage>
</organism>
<dbReference type="EMBL" id="JBHSWG010000010">
    <property type="protein sequence ID" value="MFC6763281.1"/>
    <property type="molecule type" value="Genomic_DNA"/>
</dbReference>